<dbReference type="PANTHER" id="PTHR32114:SF2">
    <property type="entry name" value="ABC TRANSPORTER ABCH.3"/>
    <property type="match status" value="1"/>
</dbReference>
<dbReference type="Gene3D" id="3.40.50.300">
    <property type="entry name" value="P-loop containing nucleotide triphosphate hydrolases"/>
    <property type="match status" value="2"/>
</dbReference>
<feature type="coiled-coil region" evidence="1">
    <location>
        <begin position="879"/>
        <end position="934"/>
    </location>
</feature>
<feature type="coiled-coil region" evidence="1">
    <location>
        <begin position="430"/>
        <end position="597"/>
    </location>
</feature>
<feature type="coiled-coil region" evidence="1">
    <location>
        <begin position="245"/>
        <end position="272"/>
    </location>
</feature>
<evidence type="ECO:0000256" key="2">
    <source>
        <dbReference type="SAM" id="MobiDB-lite"/>
    </source>
</evidence>
<accession>A0ABR9XT53</accession>
<feature type="domain" description="Rad50/SbcC-type AAA" evidence="3">
    <location>
        <begin position="5"/>
        <end position="265"/>
    </location>
</feature>
<feature type="region of interest" description="Disordered" evidence="2">
    <location>
        <begin position="856"/>
        <end position="879"/>
    </location>
</feature>
<dbReference type="Proteomes" id="UP000619838">
    <property type="component" value="Unassembled WGS sequence"/>
</dbReference>
<keyword evidence="1" id="KW-0175">Coiled coil</keyword>
<feature type="coiled-coil region" evidence="1">
    <location>
        <begin position="793"/>
        <end position="833"/>
    </location>
</feature>
<proteinExistence type="predicted"/>
<feature type="compositionally biased region" description="Basic and acidic residues" evidence="2">
    <location>
        <begin position="103"/>
        <end position="121"/>
    </location>
</feature>
<dbReference type="EMBL" id="JADGII010000013">
    <property type="protein sequence ID" value="MBF0637176.1"/>
    <property type="molecule type" value="Genomic_DNA"/>
</dbReference>
<sequence length="1225" mass="141443">MKILQLTLNNLNSLQGTWSIDFTVPEYATDGIFLISGPTGAGKSTILDAVCLALYGQTPRLGRISKSANEIMSRQTGECFAEVLFAAGDGIFRAHWSQHRSRRQPDGELQPPRHELSDGRTGRVLESKVRETQQAVEQKTGMDFERFSRSMLLAQGAFAAFLNAGADERAPVLEQITGTEVYSEISVRVHERMRAEKQRLEMLRAEAASIDLLTSEQRYALEGSLEQKQHERHELLVELGSVKKALSWLERITKLEGELHALRQEEEALAGRREAFRESAAVLDRGLKAMNVQNAYTALQEIRSEQREETGRLDRARRELPVCESECRQSEQAFSISRTELEQLQRSVRQQREQFGEVRLLDDRIKGADVRCSEEQERCREFEEQAKQAASDLERHRQRKGELERELADICDYLQEHAADERLTAELAALRQQSAQFGRLEEQLAAVTKELDAKEQERMTAETAFADVRERREALEKEVEQVQQQEHELSRRFDSLCEDRPVAWWRERLEQLRQELRLLERARDQIDEIGQLDQEVASVEKRENERRAGLMDVEEKLRLIENERMHLERERHHLDERIRLENRVLALEEERARLVEGQPCPLCGSTTHPLAQGLLTFHDDLHTERDTLQRRLDDVHKRRDSASADQAQYQAEIRQLEERREELGIDVDRRLRQVRSLLSETLTVAEDREAATHSVLEALEARALETDSIAERLRQLEDLRQEREKVRDELQTRKERLFEAVSDCEKAGLDVNAVLEALQRLQYERKNRAFELREYRSALQEALTGYGIVLEQDASAEKLMDVLQDRLERWNERRRTQQELSDSERALQGMIERCIQHRETALHELERHVTALRAHEDERKRQHERRRDLFGDRDPDAEERRLDAEIAQAQERHDRLLEQRDALKTRLQEVQQRADLLERSVERRRQRLQEQQHRFDDTLSSEGFRDEADFLAAVLEQGQLDGLSKEAGELEREASRLEVRTDECRQKLEEERSLCVTELDEDQLSTRQQELDNQLDVISRSAGAIEQQLQSDDRSQSAAGRKAEELERQQDLFRRWERMHELIGSSDGKKYRNFVQSLTFEMVVAHANRQLVQMTDRYLLVCDALDPLSLDVVDNVQGGEIRSTKNLSGGESFIVSMALALGLSHMASRKVPVDSLFLDEGFGTLDEDALETALDALAALQQRGKLVGIISHVAALRERLSSRITVTPFSGGKSGLRGPGVKKLR</sequence>
<dbReference type="PANTHER" id="PTHR32114">
    <property type="entry name" value="ABC TRANSPORTER ABCH.3"/>
    <property type="match status" value="1"/>
</dbReference>
<dbReference type="Pfam" id="PF13476">
    <property type="entry name" value="AAA_23"/>
    <property type="match status" value="1"/>
</dbReference>
<comment type="caution">
    <text evidence="4">The sequence shown here is derived from an EMBL/GenBank/DDBJ whole genome shotgun (WGS) entry which is preliminary data.</text>
</comment>
<feature type="coiled-coil region" evidence="1">
    <location>
        <begin position="639"/>
        <end position="747"/>
    </location>
</feature>
<keyword evidence="5" id="KW-1185">Reference proteome</keyword>
<evidence type="ECO:0000259" key="3">
    <source>
        <dbReference type="Pfam" id="PF13476"/>
    </source>
</evidence>
<evidence type="ECO:0000256" key="1">
    <source>
        <dbReference type="SAM" id="Coils"/>
    </source>
</evidence>
<feature type="coiled-coil region" evidence="1">
    <location>
        <begin position="299"/>
        <end position="333"/>
    </location>
</feature>
<reference evidence="4 5" key="1">
    <citation type="journal article" date="2020" name="Microorganisms">
        <title>Simultaneous Genome Sequencing of Prosthecochloris ethylica and Desulfuromonas acetoxidans within a Syntrophic Mixture Reveals Unique Pili and Protein Interactions.</title>
        <authorList>
            <person name="Kyndt J.A."/>
            <person name="Van Beeumen J.J."/>
            <person name="Meyer T.E."/>
        </authorList>
    </citation>
    <scope>NUCLEOTIDE SEQUENCE [LARGE SCALE GENOMIC DNA]</scope>
    <source>
        <strain evidence="4 5">N3</strain>
    </source>
</reference>
<dbReference type="Pfam" id="PF13558">
    <property type="entry name" value="SbcC_Walker_B"/>
    <property type="match status" value="1"/>
</dbReference>
<gene>
    <name evidence="4" type="ORF">INT08_08335</name>
</gene>
<evidence type="ECO:0000313" key="5">
    <source>
        <dbReference type="Proteomes" id="UP000619838"/>
    </source>
</evidence>
<dbReference type="SUPFAM" id="SSF52540">
    <property type="entry name" value="P-loop containing nucleoside triphosphate hydrolases"/>
    <property type="match status" value="1"/>
</dbReference>
<protein>
    <submittedName>
        <fullName evidence="4">AAA family ATPase</fullName>
    </submittedName>
</protein>
<feature type="coiled-coil region" evidence="1">
    <location>
        <begin position="365"/>
        <end position="406"/>
    </location>
</feature>
<feature type="region of interest" description="Disordered" evidence="2">
    <location>
        <begin position="97"/>
        <end position="121"/>
    </location>
</feature>
<dbReference type="InterPro" id="IPR027417">
    <property type="entry name" value="P-loop_NTPase"/>
</dbReference>
<name>A0ABR9XT53_9CHLB</name>
<evidence type="ECO:0000313" key="4">
    <source>
        <dbReference type="EMBL" id="MBF0637176.1"/>
    </source>
</evidence>
<feature type="coiled-coil region" evidence="1">
    <location>
        <begin position="960"/>
        <end position="987"/>
    </location>
</feature>
<dbReference type="InterPro" id="IPR038729">
    <property type="entry name" value="Rad50/SbcC_AAA"/>
</dbReference>
<organism evidence="4 5">
    <name type="scientific">Prosthecochloris ethylica</name>
    <dbReference type="NCBI Taxonomy" id="2743976"/>
    <lineage>
        <taxon>Bacteria</taxon>
        <taxon>Pseudomonadati</taxon>
        <taxon>Chlorobiota</taxon>
        <taxon>Chlorobiia</taxon>
        <taxon>Chlorobiales</taxon>
        <taxon>Chlorobiaceae</taxon>
        <taxon>Prosthecochloris</taxon>
    </lineage>
</organism>
<dbReference type="RefSeq" id="WP_175187584.1">
    <property type="nucleotide sequence ID" value="NZ_JABVZQ010000012.1"/>
</dbReference>